<gene>
    <name evidence="2" type="ORF">SAMN05216386_0801</name>
</gene>
<evidence type="ECO:0000256" key="1">
    <source>
        <dbReference type="SAM" id="MobiDB-lite"/>
    </source>
</evidence>
<feature type="region of interest" description="Disordered" evidence="1">
    <location>
        <begin position="91"/>
        <end position="110"/>
    </location>
</feature>
<dbReference type="AlphaFoldDB" id="A0A1I4YQ05"/>
<dbReference type="OrthoDB" id="8563264at2"/>
<accession>A0A1I4YQ05</accession>
<evidence type="ECO:0008006" key="4">
    <source>
        <dbReference type="Google" id="ProtNLM"/>
    </source>
</evidence>
<dbReference type="Proteomes" id="UP000183107">
    <property type="component" value="Unassembled WGS sequence"/>
</dbReference>
<reference evidence="3" key="1">
    <citation type="submission" date="2016-10" db="EMBL/GenBank/DDBJ databases">
        <authorList>
            <person name="Varghese N."/>
        </authorList>
    </citation>
    <scope>NUCLEOTIDE SEQUENCE [LARGE SCALE GENOMIC DNA]</scope>
    <source>
        <strain evidence="3">Nsp8</strain>
    </source>
</reference>
<proteinExistence type="predicted"/>
<dbReference type="EMBL" id="FOVJ01000001">
    <property type="protein sequence ID" value="SFN39710.1"/>
    <property type="molecule type" value="Genomic_DNA"/>
</dbReference>
<name>A0A1I4YQ05_9PROT</name>
<keyword evidence="3" id="KW-1185">Reference proteome</keyword>
<organism evidence="2 3">
    <name type="scientific">Nitrosospira briensis</name>
    <dbReference type="NCBI Taxonomy" id="35799"/>
    <lineage>
        <taxon>Bacteria</taxon>
        <taxon>Pseudomonadati</taxon>
        <taxon>Pseudomonadota</taxon>
        <taxon>Betaproteobacteria</taxon>
        <taxon>Nitrosomonadales</taxon>
        <taxon>Nitrosomonadaceae</taxon>
        <taxon>Nitrosospira</taxon>
    </lineage>
</organism>
<sequence>MKSAILVLLGILILSSCATRGKMTGLYEGMTKAEVIRVAGDPDGYQRSGEYEVLLYVDRSSGTRSLFGTSYRDVVDYSVILKDDHVVEYGPGRAHQRGDAQSPFVRIPSR</sequence>
<dbReference type="PROSITE" id="PS51257">
    <property type="entry name" value="PROKAR_LIPOPROTEIN"/>
    <property type="match status" value="1"/>
</dbReference>
<evidence type="ECO:0000313" key="3">
    <source>
        <dbReference type="Proteomes" id="UP000183107"/>
    </source>
</evidence>
<dbReference type="RefSeq" id="WP_074794885.1">
    <property type="nucleotide sequence ID" value="NZ_FOVJ01000001.1"/>
</dbReference>
<evidence type="ECO:0000313" key="2">
    <source>
        <dbReference type="EMBL" id="SFN39710.1"/>
    </source>
</evidence>
<protein>
    <recommendedName>
        <fullName evidence="4">Outer membrane protein assembly factor BamE, lipoprotein component of the BamABCDE complex</fullName>
    </recommendedName>
</protein>